<dbReference type="HAMAP" id="MF_00024">
    <property type="entry name" value="CobD_CbiB"/>
    <property type="match status" value="1"/>
</dbReference>
<keyword evidence="8 9" id="KW-0472">Membrane</keyword>
<evidence type="ECO:0000256" key="1">
    <source>
        <dbReference type="ARBA" id="ARBA00004651"/>
    </source>
</evidence>
<dbReference type="Pfam" id="PF03186">
    <property type="entry name" value="CobD_Cbib"/>
    <property type="match status" value="1"/>
</dbReference>
<reference evidence="10 11" key="1">
    <citation type="submission" date="2015-09" db="EMBL/GenBank/DDBJ databases">
        <authorList>
            <person name="Jackson K.R."/>
            <person name="Lunt B.L."/>
            <person name="Fisher J.N.B."/>
            <person name="Gardner A.V."/>
            <person name="Bailey M.E."/>
            <person name="Deus L.M."/>
            <person name="Earl A.S."/>
            <person name="Gibby P.D."/>
            <person name="Hartmann K.A."/>
            <person name="Liu J.E."/>
            <person name="Manci A.M."/>
            <person name="Nielsen D.A."/>
            <person name="Solomon M.B."/>
            <person name="Breakwell D.P."/>
            <person name="Burnett S.H."/>
            <person name="Grose J.H."/>
        </authorList>
    </citation>
    <scope>NUCLEOTIDE SEQUENCE [LARGE SCALE GENOMIC DNA]</scope>
    <source>
        <strain evidence="10 11">CECT 7799</strain>
    </source>
</reference>
<comment type="pathway">
    <text evidence="2 9">Cofactor biosynthesis; adenosylcobalamin biosynthesis.</text>
</comment>
<accession>A0A0M7BBG9</accession>
<evidence type="ECO:0000256" key="3">
    <source>
        <dbReference type="ARBA" id="ARBA00006263"/>
    </source>
</evidence>
<dbReference type="GO" id="GO:0009236">
    <property type="term" value="P:cobalamin biosynthetic process"/>
    <property type="evidence" value="ECO:0007669"/>
    <property type="project" value="UniProtKB-UniRule"/>
</dbReference>
<evidence type="ECO:0000256" key="6">
    <source>
        <dbReference type="ARBA" id="ARBA00022692"/>
    </source>
</evidence>
<name>A0A0M7BBG9_9RHOB</name>
<comment type="similarity">
    <text evidence="3 9">Belongs to the CobD/CbiB family.</text>
</comment>
<dbReference type="EMBL" id="CYPR01000162">
    <property type="protein sequence ID" value="CUH39741.1"/>
    <property type="molecule type" value="Genomic_DNA"/>
</dbReference>
<keyword evidence="4 9" id="KW-1003">Cell membrane</keyword>
<keyword evidence="7 9" id="KW-1133">Transmembrane helix</keyword>
<comment type="subcellular location">
    <subcellularLocation>
        <location evidence="1 9">Cell membrane</location>
        <topology evidence="1 9">Multi-pass membrane protein</topology>
    </subcellularLocation>
</comment>
<dbReference type="STRING" id="313367.JSE7799_02469"/>
<organism evidence="10 11">
    <name type="scientific">Jannaschia seosinensis</name>
    <dbReference type="NCBI Taxonomy" id="313367"/>
    <lineage>
        <taxon>Bacteria</taxon>
        <taxon>Pseudomonadati</taxon>
        <taxon>Pseudomonadota</taxon>
        <taxon>Alphaproteobacteria</taxon>
        <taxon>Rhodobacterales</taxon>
        <taxon>Roseobacteraceae</taxon>
        <taxon>Jannaschia</taxon>
    </lineage>
</organism>
<evidence type="ECO:0000313" key="10">
    <source>
        <dbReference type="EMBL" id="CUH39741.1"/>
    </source>
</evidence>
<dbReference type="GO" id="GO:0015420">
    <property type="term" value="F:ABC-type vitamin B12 transporter activity"/>
    <property type="evidence" value="ECO:0007669"/>
    <property type="project" value="UniProtKB-UniRule"/>
</dbReference>
<comment type="caution">
    <text evidence="9">Lacks conserved residue(s) required for the propagation of feature annotation.</text>
</comment>
<dbReference type="GO" id="GO:0005886">
    <property type="term" value="C:plasma membrane"/>
    <property type="evidence" value="ECO:0007669"/>
    <property type="project" value="UniProtKB-SubCell"/>
</dbReference>
<evidence type="ECO:0000256" key="8">
    <source>
        <dbReference type="ARBA" id="ARBA00023136"/>
    </source>
</evidence>
<gene>
    <name evidence="9" type="primary">cobD</name>
    <name evidence="10" type="ORF">JSE7799_02469</name>
</gene>
<evidence type="ECO:0000256" key="5">
    <source>
        <dbReference type="ARBA" id="ARBA00022573"/>
    </source>
</evidence>
<proteinExistence type="inferred from homology"/>
<dbReference type="AlphaFoldDB" id="A0A0M7BBG9"/>
<feature type="transmembrane region" description="Helical" evidence="9">
    <location>
        <begin position="52"/>
        <end position="72"/>
    </location>
</feature>
<dbReference type="UniPathway" id="UPA00148"/>
<feature type="transmembrane region" description="Helical" evidence="9">
    <location>
        <begin position="287"/>
        <end position="305"/>
    </location>
</feature>
<dbReference type="PANTHER" id="PTHR34308:SF1">
    <property type="entry name" value="COBALAMIN BIOSYNTHESIS PROTEIN CBIB"/>
    <property type="match status" value="1"/>
</dbReference>
<comment type="function">
    <text evidence="9">Converts cobyric acid to cobinamide by the addition of aminopropanol on the F carboxylic group.</text>
</comment>
<evidence type="ECO:0000256" key="2">
    <source>
        <dbReference type="ARBA" id="ARBA00004953"/>
    </source>
</evidence>
<feature type="transmembrane region" description="Helical" evidence="9">
    <location>
        <begin position="146"/>
        <end position="164"/>
    </location>
</feature>
<keyword evidence="11" id="KW-1185">Reference proteome</keyword>
<evidence type="ECO:0000256" key="7">
    <source>
        <dbReference type="ARBA" id="ARBA00022989"/>
    </source>
</evidence>
<keyword evidence="6 9" id="KW-0812">Transmembrane</keyword>
<protein>
    <recommendedName>
        <fullName evidence="9">Cobalamin biosynthesis protein CobD</fullName>
    </recommendedName>
</protein>
<sequence>MILAAAMILDAVFGEPDAVWSRIPHPAILMGRAVGWCDARFNRGSFRRMKGVLSIIGLGALAWLIGLAVSAIPDAGLLEAIVAAVLLAQRSLVDHVRAVATGLRSSLRDGRTAVGMIVGRDTTAMTKPEIARAAIESAAENLSDGVIAPAFWFAVAGLPGMALYKMVNTADSMIGYRTPRHAAFGWAAARLDDVLNWVPARLTALLILGAHGAFGLWRRVPEDARLHRSPNAGWPEAAMAPLLGIALSGPRSYEGRRQVFPWVNAHGRRDAGPADVERAVGVLWRSWGAALILAVVAGFGTLWAGG</sequence>
<evidence type="ECO:0000256" key="4">
    <source>
        <dbReference type="ARBA" id="ARBA00022475"/>
    </source>
</evidence>
<dbReference type="Proteomes" id="UP000049455">
    <property type="component" value="Unassembled WGS sequence"/>
</dbReference>
<dbReference type="GO" id="GO:0048472">
    <property type="term" value="F:threonine-phosphate decarboxylase activity"/>
    <property type="evidence" value="ECO:0007669"/>
    <property type="project" value="InterPro"/>
</dbReference>
<dbReference type="InterPro" id="IPR004485">
    <property type="entry name" value="Cobalamin_biosynth_CobD/CbiB"/>
</dbReference>
<keyword evidence="5 9" id="KW-0169">Cobalamin biosynthesis</keyword>
<evidence type="ECO:0000256" key="9">
    <source>
        <dbReference type="HAMAP-Rule" id="MF_00024"/>
    </source>
</evidence>
<dbReference type="PANTHER" id="PTHR34308">
    <property type="entry name" value="COBALAMIN BIOSYNTHESIS PROTEIN CBIB"/>
    <property type="match status" value="1"/>
</dbReference>
<dbReference type="NCBIfam" id="TIGR00380">
    <property type="entry name" value="cobal_cbiB"/>
    <property type="match status" value="1"/>
</dbReference>
<evidence type="ECO:0000313" key="11">
    <source>
        <dbReference type="Proteomes" id="UP000049455"/>
    </source>
</evidence>